<feature type="chain" id="PRO_5010211576" description="Outer membrane protein beta-barrel domain-containing protein" evidence="1">
    <location>
        <begin position="24"/>
        <end position="177"/>
    </location>
</feature>
<reference evidence="2 3" key="1">
    <citation type="submission" date="2016-10" db="EMBL/GenBank/DDBJ databases">
        <title>Arsenicibacter rosenii gen. nov., sp. nov., an efficient arsenic-methylating bacterium isolated from an arsenic-contaminated paddy soil.</title>
        <authorList>
            <person name="Huang K."/>
        </authorList>
    </citation>
    <scope>NUCLEOTIDE SEQUENCE [LARGE SCALE GENOMIC DNA]</scope>
    <source>
        <strain evidence="2 3">SM-1</strain>
    </source>
</reference>
<evidence type="ECO:0000313" key="3">
    <source>
        <dbReference type="Proteomes" id="UP000181790"/>
    </source>
</evidence>
<evidence type="ECO:0000313" key="2">
    <source>
        <dbReference type="EMBL" id="OIN60638.1"/>
    </source>
</evidence>
<feature type="signal peptide" evidence="1">
    <location>
        <begin position="1"/>
        <end position="23"/>
    </location>
</feature>
<evidence type="ECO:0000256" key="1">
    <source>
        <dbReference type="SAM" id="SignalP"/>
    </source>
</evidence>
<dbReference type="Proteomes" id="UP000181790">
    <property type="component" value="Unassembled WGS sequence"/>
</dbReference>
<evidence type="ECO:0008006" key="4">
    <source>
        <dbReference type="Google" id="ProtNLM"/>
    </source>
</evidence>
<dbReference type="AlphaFoldDB" id="A0A1S2VRX6"/>
<proteinExistence type="predicted"/>
<dbReference type="RefSeq" id="WP_071501140.1">
    <property type="nucleotide sequence ID" value="NZ_MORL01000001.1"/>
</dbReference>
<protein>
    <recommendedName>
        <fullName evidence="4">Outer membrane protein beta-barrel domain-containing protein</fullName>
    </recommendedName>
</protein>
<dbReference type="OrthoDB" id="9790491at2"/>
<organism evidence="2 3">
    <name type="scientific">Arsenicibacter rosenii</name>
    <dbReference type="NCBI Taxonomy" id="1750698"/>
    <lineage>
        <taxon>Bacteria</taxon>
        <taxon>Pseudomonadati</taxon>
        <taxon>Bacteroidota</taxon>
        <taxon>Cytophagia</taxon>
        <taxon>Cytophagales</taxon>
        <taxon>Spirosomataceae</taxon>
        <taxon>Arsenicibacter</taxon>
    </lineage>
</organism>
<keyword evidence="1" id="KW-0732">Signal</keyword>
<name>A0A1S2VRX6_9BACT</name>
<comment type="caution">
    <text evidence="2">The sequence shown here is derived from an EMBL/GenBank/DDBJ whole genome shotgun (WGS) entry which is preliminary data.</text>
</comment>
<keyword evidence="3" id="KW-1185">Reference proteome</keyword>
<gene>
    <name evidence="2" type="ORF">BLX24_00520</name>
</gene>
<sequence length="177" mass="19840">MFRKLALGALVILGTAFSQRAQAQYNNWAAGFRIGEPAGVNIRKYFGDNKAFDLNIGTYGGLYGNKRDYRRGVYRSVGLTVQGNYIWHNRLFGKDELRGYYGIGGQINSRRYYPQRLQAINEYESGFSLGGSAVAGAEYFVPNKPYSVFIETGLYVEVLPAPLFLNVQSGVGLRYNF</sequence>
<dbReference type="EMBL" id="MORL01000001">
    <property type="protein sequence ID" value="OIN60638.1"/>
    <property type="molecule type" value="Genomic_DNA"/>
</dbReference>
<accession>A0A1S2VRX6</accession>